<dbReference type="PATRIC" id="fig|1218508.4.peg.860"/>
<name>A0A0F4KTG7_9LACO</name>
<dbReference type="RefSeq" id="WP_045922756.1">
    <property type="nucleotide sequence ID" value="NZ_JBHTHW010000008.1"/>
</dbReference>
<comment type="caution">
    <text evidence="1">The sequence shown here is derived from an EMBL/GenBank/DDBJ whole genome shotgun (WGS) entry which is preliminary data.</text>
</comment>
<accession>A0A0F4KTG7</accession>
<evidence type="ECO:0008006" key="3">
    <source>
        <dbReference type="Google" id="ProtNLM"/>
    </source>
</evidence>
<sequence>MRMRDANYINSYLQNMLTSNVPEATKSMILNLNDYGKRAIVNYHDPSSDFHKHADLKDNIFKFSDSAEDNTPLFHYTTVSSLNNILKSGYFRIKQAKSMNDPNEFRWASSLAISYLEKQKATYEEIDNFQKMVDNQPFHDSYIWSFSKNEDSETLFYVYGRQDGLALELGEKDVMHMLVSHNSHGKDSFNKFSLGDAYTFPLKVLYNAQEQEEYVAPLAQEWLDAYRGLKNDPDDIREILTCCSKNIALFNMAFKNSKLFHEEEFRFVSLKKNDGSILPELKIDNVNYINCEFIPECIRSVTISPTCNVEKQEITEMVRKYAPHVYIKSSDLPY</sequence>
<dbReference type="Proteomes" id="UP000033695">
    <property type="component" value="Unassembled WGS sequence"/>
</dbReference>
<evidence type="ECO:0000313" key="2">
    <source>
        <dbReference type="Proteomes" id="UP000033695"/>
    </source>
</evidence>
<dbReference type="AlphaFoldDB" id="A0A0F4KTG7"/>
<organism evidence="1 2">
    <name type="scientific">Bombilactobacillus mellis</name>
    <dbReference type="NCBI Taxonomy" id="1218508"/>
    <lineage>
        <taxon>Bacteria</taxon>
        <taxon>Bacillati</taxon>
        <taxon>Bacillota</taxon>
        <taxon>Bacilli</taxon>
        <taxon>Lactobacillales</taxon>
        <taxon>Lactobacillaceae</taxon>
        <taxon>Bombilactobacillus</taxon>
    </lineage>
</organism>
<gene>
    <name evidence="1" type="ORF">JG29_08840</name>
</gene>
<dbReference type="OrthoDB" id="2991268at2"/>
<proteinExistence type="predicted"/>
<evidence type="ECO:0000313" key="1">
    <source>
        <dbReference type="EMBL" id="KJY48486.1"/>
    </source>
</evidence>
<keyword evidence="2" id="KW-1185">Reference proteome</keyword>
<dbReference type="HOGENOM" id="CLU_851887_0_0_9"/>
<protein>
    <recommendedName>
        <fullName evidence="3">DUF2971 domain-containing protein</fullName>
    </recommendedName>
</protein>
<reference evidence="1 2" key="1">
    <citation type="submission" date="2014-12" db="EMBL/GenBank/DDBJ databases">
        <title>Comparative genomics of the lactic acid bacteria isolated from the honey bee gut.</title>
        <authorList>
            <person name="Ellegaard K.M."/>
            <person name="Tamarit D."/>
            <person name="Javelind E."/>
            <person name="Olofsson T."/>
            <person name="Andersson S.G."/>
            <person name="Vasquez A."/>
        </authorList>
    </citation>
    <scope>NUCLEOTIDE SEQUENCE [LARGE SCALE GENOMIC DNA]</scope>
    <source>
        <strain evidence="1 2">Hon2</strain>
    </source>
</reference>
<dbReference type="EMBL" id="JXBZ01000008">
    <property type="protein sequence ID" value="KJY48486.1"/>
    <property type="molecule type" value="Genomic_DNA"/>
</dbReference>